<evidence type="ECO:0000256" key="3">
    <source>
        <dbReference type="PROSITE-ProRule" id="PRU00221"/>
    </source>
</evidence>
<dbReference type="InterPro" id="IPR051858">
    <property type="entry name" value="WD_repeat_GAD-1"/>
</dbReference>
<keyword evidence="1 3" id="KW-0853">WD repeat</keyword>
<dbReference type="Gene3D" id="2.130.10.10">
    <property type="entry name" value="YVTN repeat-like/Quinoprotein amine dehydrogenase"/>
    <property type="match status" value="2"/>
</dbReference>
<dbReference type="AlphaFoldDB" id="A0A7S0T510"/>
<feature type="repeat" description="WD" evidence="3">
    <location>
        <begin position="232"/>
        <end position="267"/>
    </location>
</feature>
<evidence type="ECO:0000256" key="4">
    <source>
        <dbReference type="SAM" id="MobiDB-lite"/>
    </source>
</evidence>
<dbReference type="GO" id="GO:0035861">
    <property type="term" value="C:site of double-strand break"/>
    <property type="evidence" value="ECO:0007669"/>
    <property type="project" value="TreeGrafter"/>
</dbReference>
<dbReference type="PROSITE" id="PS50082">
    <property type="entry name" value="WD_REPEATS_2"/>
    <property type="match status" value="2"/>
</dbReference>
<feature type="region of interest" description="Disordered" evidence="4">
    <location>
        <begin position="413"/>
        <end position="432"/>
    </location>
</feature>
<feature type="repeat" description="WD" evidence="3">
    <location>
        <begin position="133"/>
        <end position="163"/>
    </location>
</feature>
<reference evidence="5" key="1">
    <citation type="submission" date="2021-01" db="EMBL/GenBank/DDBJ databases">
        <authorList>
            <person name="Corre E."/>
            <person name="Pelletier E."/>
            <person name="Niang G."/>
            <person name="Scheremetjew M."/>
            <person name="Finn R."/>
            <person name="Kale V."/>
            <person name="Holt S."/>
            <person name="Cochrane G."/>
            <person name="Meng A."/>
            <person name="Brown T."/>
            <person name="Cohen L."/>
        </authorList>
    </citation>
    <scope>NUCLEOTIDE SEQUENCE</scope>
    <source>
        <strain evidence="5">CCMP3276</strain>
    </source>
</reference>
<dbReference type="SUPFAM" id="SSF50978">
    <property type="entry name" value="WD40 repeat-like"/>
    <property type="match status" value="1"/>
</dbReference>
<accession>A0A7S0T510</accession>
<dbReference type="InterPro" id="IPR001680">
    <property type="entry name" value="WD40_rpt"/>
</dbReference>
<dbReference type="InterPro" id="IPR015943">
    <property type="entry name" value="WD40/YVTN_repeat-like_dom_sf"/>
</dbReference>
<proteinExistence type="predicted"/>
<dbReference type="PANTHER" id="PTHR16017:SF0">
    <property type="entry name" value="WD REPEAT-CONTAINING PROTEIN 70"/>
    <property type="match status" value="1"/>
</dbReference>
<sequence>MEKLGVNGAVATGDKHRGAVVSVVWDGADCFATAGADHIARIYQLHPSSNNNPRSTRLIREWTPFHSNTALAGLVSSSPAHDYQHPHDNSDHRARLLLAFGASPQAIVCSWRDGNQLCATPRGDMYAFDSRNTAGHSAAITAAAWTAPRFVTASRDATLRVWEFAGSCSAAARQVRVVRLRAGGTASSRLLPDAIAAAPTSLVAVGCANSSIRVYDLRAHGDRACETIPRAVNAGGDELVSMAFAPDDAHQLLARSTDDCLRLWDIRRVDHPLVCHSNLPSSPPPLASPCLFIHRAPFCSPSSPSSSLSLYATAAAGAAGFAGAQAAHNRNELVKRSRLVLFSRATLELVAEAYVGEPRGNITALCDAARCLMLGCADGTTLQCNSTAATLNAERNRDETICVKSASVQAARQVKDGSSSASPGMQRRRKQHDAVIAKAELPIFAAHEIPAAMRALKKRKHPHASPSTE</sequence>
<dbReference type="EMBL" id="HBFE01002355">
    <property type="protein sequence ID" value="CAD8725479.1"/>
    <property type="molecule type" value="Transcribed_RNA"/>
</dbReference>
<gene>
    <name evidence="5" type="ORF">EMAD1354_LOCUS1559</name>
</gene>
<dbReference type="PANTHER" id="PTHR16017">
    <property type="entry name" value="GASTRULATION DEFECTIVE PROTEIN 1-RELATED"/>
    <property type="match status" value="1"/>
</dbReference>
<protein>
    <submittedName>
        <fullName evidence="5">Uncharacterized protein</fullName>
    </submittedName>
</protein>
<dbReference type="SMART" id="SM00320">
    <property type="entry name" value="WD40"/>
    <property type="match status" value="4"/>
</dbReference>
<dbReference type="InterPro" id="IPR036322">
    <property type="entry name" value="WD40_repeat_dom_sf"/>
</dbReference>
<dbReference type="GO" id="GO:0005634">
    <property type="term" value="C:nucleus"/>
    <property type="evidence" value="ECO:0007669"/>
    <property type="project" value="TreeGrafter"/>
</dbReference>
<feature type="compositionally biased region" description="Polar residues" evidence="4">
    <location>
        <begin position="413"/>
        <end position="423"/>
    </location>
</feature>
<evidence type="ECO:0000256" key="2">
    <source>
        <dbReference type="ARBA" id="ARBA00022737"/>
    </source>
</evidence>
<dbReference type="Pfam" id="PF00400">
    <property type="entry name" value="WD40"/>
    <property type="match status" value="1"/>
</dbReference>
<evidence type="ECO:0000313" key="5">
    <source>
        <dbReference type="EMBL" id="CAD8725479.1"/>
    </source>
</evidence>
<organism evidence="5">
    <name type="scientific">Erythrolobus madagascarensis</name>
    <dbReference type="NCBI Taxonomy" id="708628"/>
    <lineage>
        <taxon>Eukaryota</taxon>
        <taxon>Rhodophyta</taxon>
        <taxon>Bangiophyceae</taxon>
        <taxon>Porphyridiales</taxon>
        <taxon>Porphyridiaceae</taxon>
        <taxon>Erythrolobus</taxon>
    </lineage>
</organism>
<keyword evidence="2" id="KW-0677">Repeat</keyword>
<dbReference type="PROSITE" id="PS50294">
    <property type="entry name" value="WD_REPEATS_REGION"/>
    <property type="match status" value="1"/>
</dbReference>
<evidence type="ECO:0000256" key="1">
    <source>
        <dbReference type="ARBA" id="ARBA00022574"/>
    </source>
</evidence>
<name>A0A7S0T510_9RHOD</name>